<dbReference type="EMBL" id="JAWIIJ010000001">
    <property type="protein sequence ID" value="MDV2077101.1"/>
    <property type="molecule type" value="Genomic_DNA"/>
</dbReference>
<gene>
    <name evidence="4" type="ORF">RYS15_00325</name>
</gene>
<dbReference type="InterPro" id="IPR007358">
    <property type="entry name" value="Nucleoid_associated_NdpA"/>
</dbReference>
<evidence type="ECO:0000313" key="5">
    <source>
        <dbReference type="Proteomes" id="UP001269819"/>
    </source>
</evidence>
<sequence>MAIKQLRTLFASQYQPGQPAHVRPGPALQEPGGDYEALHKQMKRLFNSKPGKKYGRFSEDLGECPFSAWLKDYQEEKQTFAALTDRLFGQWQELLNGCQEEFDGHLMIVHEALADAEVIYLLIIENDSAMRFDSQQALDATDVLSLSRLNLAVRIELDDWLGDNAGDNYLTLVHGRGTGEPGELFIKLCGFTNQVDVEKETVTFLDAVEAFAKTSAPEEAGAVRNRAYEFCKEQHALGEPVEIEALSGYLDENQPERFKEFAAQTAELPESGVLHPDHRKVKKLVRIAGSGGGMSVSFSSDLVNQAIYYDRDSDALTITRLPKALREQLQRYLEERE</sequence>
<dbReference type="RefSeq" id="WP_316972115.1">
    <property type="nucleotide sequence ID" value="NZ_JAWIIJ010000001.1"/>
</dbReference>
<accession>A0ABU3VSC9</accession>
<keyword evidence="5" id="KW-1185">Reference proteome</keyword>
<proteinExistence type="inferred from homology"/>
<comment type="similarity">
    <text evidence="2">Belongs to the YejK family.</text>
</comment>
<evidence type="ECO:0000256" key="3">
    <source>
        <dbReference type="ARBA" id="ARBA00022490"/>
    </source>
</evidence>
<dbReference type="Pfam" id="PF04245">
    <property type="entry name" value="NA37"/>
    <property type="match status" value="1"/>
</dbReference>
<name>A0ABU3VSC9_9GAMM</name>
<keyword evidence="3" id="KW-0963">Cytoplasm</keyword>
<dbReference type="Proteomes" id="UP001269819">
    <property type="component" value="Unassembled WGS sequence"/>
</dbReference>
<dbReference type="PANTHER" id="PTHR38772">
    <property type="match status" value="1"/>
</dbReference>
<comment type="caution">
    <text evidence="4">The sequence shown here is derived from an EMBL/GenBank/DDBJ whole genome shotgun (WGS) entry which is preliminary data.</text>
</comment>
<evidence type="ECO:0000256" key="2">
    <source>
        <dbReference type="ARBA" id="ARBA00009035"/>
    </source>
</evidence>
<reference evidence="4 5" key="1">
    <citation type="submission" date="2023-10" db="EMBL/GenBank/DDBJ databases">
        <title>Characteristics and mechanism of a salt-tolerant marine origin heterotrophic nitrifying- aerobic denitrifying bacteria Marinobacter xestospongiae HN1.</title>
        <authorList>
            <person name="Qi R."/>
        </authorList>
    </citation>
    <scope>NUCLEOTIDE SEQUENCE [LARGE SCALE GENOMIC DNA]</scope>
    <source>
        <strain evidence="4 5">HN1</strain>
    </source>
</reference>
<protein>
    <submittedName>
        <fullName evidence="4">Nucleoid-associated protein</fullName>
    </submittedName>
</protein>
<dbReference type="PANTHER" id="PTHR38772:SF1">
    <property type="entry name" value="NUCLEOID-ASSOCIATED PROTEIN YEJK"/>
    <property type="match status" value="1"/>
</dbReference>
<evidence type="ECO:0000256" key="1">
    <source>
        <dbReference type="ARBA" id="ARBA00004453"/>
    </source>
</evidence>
<organism evidence="4 5">
    <name type="scientific">Marinobacter xestospongiae</name>
    <dbReference type="NCBI Taxonomy" id="994319"/>
    <lineage>
        <taxon>Bacteria</taxon>
        <taxon>Pseudomonadati</taxon>
        <taxon>Pseudomonadota</taxon>
        <taxon>Gammaproteobacteria</taxon>
        <taxon>Pseudomonadales</taxon>
        <taxon>Marinobacteraceae</taxon>
        <taxon>Marinobacter</taxon>
    </lineage>
</organism>
<comment type="subcellular location">
    <subcellularLocation>
        <location evidence="1">Cytoplasm</location>
        <location evidence="1">Nucleoid</location>
    </subcellularLocation>
</comment>
<evidence type="ECO:0000313" key="4">
    <source>
        <dbReference type="EMBL" id="MDV2077101.1"/>
    </source>
</evidence>